<keyword evidence="1" id="KW-0812">Transmembrane</keyword>
<evidence type="ECO:0000313" key="3">
    <source>
        <dbReference type="Proteomes" id="UP000011519"/>
    </source>
</evidence>
<feature type="transmembrane region" description="Helical" evidence="1">
    <location>
        <begin position="45"/>
        <end position="64"/>
    </location>
</feature>
<protein>
    <submittedName>
        <fullName evidence="2">Uncharacterized protein</fullName>
    </submittedName>
</protein>
<accession>L9ZZJ5</accession>
<feature type="transmembrane region" description="Helical" evidence="1">
    <location>
        <begin position="21"/>
        <end position="39"/>
    </location>
</feature>
<name>L9ZZJ5_9EURY</name>
<dbReference type="RefSeq" id="WP_006653349.1">
    <property type="nucleotide sequence ID" value="NZ_AOIM01000034.1"/>
</dbReference>
<evidence type="ECO:0000313" key="2">
    <source>
        <dbReference type="EMBL" id="ELY90538.1"/>
    </source>
</evidence>
<proteinExistence type="predicted"/>
<dbReference type="PATRIC" id="fig|1227493.4.peg.2145"/>
<keyword evidence="1" id="KW-0472">Membrane</keyword>
<keyword evidence="1" id="KW-1133">Transmembrane helix</keyword>
<dbReference type="EMBL" id="AOIM01000034">
    <property type="protein sequence ID" value="ELY90538.1"/>
    <property type="molecule type" value="Genomic_DNA"/>
</dbReference>
<dbReference type="OrthoDB" id="170625at2157"/>
<sequence length="93" mass="10011">MTQYPHLRPRSTDPKPPSVTSSLIGGIVFLIGTFALLVAASYPVYAATITITVALAVVVLRRALPALGRRLRGYMTELDVPGFGTVEIRVNSQ</sequence>
<dbReference type="AlphaFoldDB" id="L9ZZJ5"/>
<keyword evidence="3" id="KW-1185">Reference proteome</keyword>
<evidence type="ECO:0000256" key="1">
    <source>
        <dbReference type="SAM" id="Phobius"/>
    </source>
</evidence>
<organism evidence="2 3">
    <name type="scientific">Natrialba hulunbeirensis JCM 10989</name>
    <dbReference type="NCBI Taxonomy" id="1227493"/>
    <lineage>
        <taxon>Archaea</taxon>
        <taxon>Methanobacteriati</taxon>
        <taxon>Methanobacteriota</taxon>
        <taxon>Stenosarchaea group</taxon>
        <taxon>Halobacteria</taxon>
        <taxon>Halobacteriales</taxon>
        <taxon>Natrialbaceae</taxon>
        <taxon>Natrialba</taxon>
    </lineage>
</organism>
<gene>
    <name evidence="2" type="ORF">C483_10776</name>
</gene>
<comment type="caution">
    <text evidence="2">The sequence shown here is derived from an EMBL/GenBank/DDBJ whole genome shotgun (WGS) entry which is preliminary data.</text>
</comment>
<dbReference type="Proteomes" id="UP000011519">
    <property type="component" value="Unassembled WGS sequence"/>
</dbReference>
<reference evidence="2 3" key="1">
    <citation type="journal article" date="2014" name="PLoS Genet.">
        <title>Phylogenetically driven sequencing of extremely halophilic archaea reveals strategies for static and dynamic osmo-response.</title>
        <authorList>
            <person name="Becker E.A."/>
            <person name="Seitzer P.M."/>
            <person name="Tritt A."/>
            <person name="Larsen D."/>
            <person name="Krusor M."/>
            <person name="Yao A.I."/>
            <person name="Wu D."/>
            <person name="Madern D."/>
            <person name="Eisen J.A."/>
            <person name="Darling A.E."/>
            <person name="Facciotti M.T."/>
        </authorList>
    </citation>
    <scope>NUCLEOTIDE SEQUENCE [LARGE SCALE GENOMIC DNA]</scope>
    <source>
        <strain evidence="2 3">JCM 10989</strain>
    </source>
</reference>